<organism evidence="2 3">
    <name type="scientific">Stephania yunnanensis</name>
    <dbReference type="NCBI Taxonomy" id="152371"/>
    <lineage>
        <taxon>Eukaryota</taxon>
        <taxon>Viridiplantae</taxon>
        <taxon>Streptophyta</taxon>
        <taxon>Embryophyta</taxon>
        <taxon>Tracheophyta</taxon>
        <taxon>Spermatophyta</taxon>
        <taxon>Magnoliopsida</taxon>
        <taxon>Ranunculales</taxon>
        <taxon>Menispermaceae</taxon>
        <taxon>Menispermoideae</taxon>
        <taxon>Cissampelideae</taxon>
        <taxon>Stephania</taxon>
    </lineage>
</organism>
<accession>A0AAP0JYG6</accession>
<name>A0AAP0JYG6_9MAGN</name>
<proteinExistence type="predicted"/>
<evidence type="ECO:0000313" key="3">
    <source>
        <dbReference type="Proteomes" id="UP001420932"/>
    </source>
</evidence>
<dbReference type="Proteomes" id="UP001420932">
    <property type="component" value="Unassembled WGS sequence"/>
</dbReference>
<dbReference type="AlphaFoldDB" id="A0AAP0JYG6"/>
<feature type="region of interest" description="Disordered" evidence="1">
    <location>
        <begin position="78"/>
        <end position="102"/>
    </location>
</feature>
<evidence type="ECO:0000313" key="2">
    <source>
        <dbReference type="EMBL" id="KAK9142543.1"/>
    </source>
</evidence>
<protein>
    <submittedName>
        <fullName evidence="2">Uncharacterized protein</fullName>
    </submittedName>
</protein>
<evidence type="ECO:0000256" key="1">
    <source>
        <dbReference type="SAM" id="MobiDB-lite"/>
    </source>
</evidence>
<gene>
    <name evidence="2" type="ORF">Syun_011943</name>
</gene>
<reference evidence="2 3" key="1">
    <citation type="submission" date="2024-01" db="EMBL/GenBank/DDBJ databases">
        <title>Genome assemblies of Stephania.</title>
        <authorList>
            <person name="Yang L."/>
        </authorList>
    </citation>
    <scope>NUCLEOTIDE SEQUENCE [LARGE SCALE GENOMIC DNA]</scope>
    <source>
        <strain evidence="2">YNDBR</strain>
        <tissue evidence="2">Leaf</tissue>
    </source>
</reference>
<comment type="caution">
    <text evidence="2">The sequence shown here is derived from an EMBL/GenBank/DDBJ whole genome shotgun (WGS) entry which is preliminary data.</text>
</comment>
<dbReference type="EMBL" id="JBBNAF010000005">
    <property type="protein sequence ID" value="KAK9142543.1"/>
    <property type="molecule type" value="Genomic_DNA"/>
</dbReference>
<sequence>MEIYAGSRAIKKLKQTNHNTGDVTQFYPRPTSTGPRLASQGVADLEKGEATAADLEKGSGGGAPCATGGGVLSATTAHRLSGDVGGGDDDRDGGGGGGSPAKVQREMFLQGRQINNKLYVYNAFDLHLHYISSLPHAATTVAAQSVIRDRKSPPPPSALGPLGGLIQVAARLAVDREDGGGGKYDGDGGGGGFSATMGWQMEFAGMRRKAPGLKKTI</sequence>
<keyword evidence="3" id="KW-1185">Reference proteome</keyword>